<dbReference type="Proteomes" id="UP001218188">
    <property type="component" value="Unassembled WGS sequence"/>
</dbReference>
<evidence type="ECO:0000256" key="9">
    <source>
        <dbReference type="RuleBase" id="RU363013"/>
    </source>
</evidence>
<dbReference type="EMBL" id="JARJCM010000019">
    <property type="protein sequence ID" value="KAJ7040997.1"/>
    <property type="molecule type" value="Genomic_DNA"/>
</dbReference>
<comment type="similarity">
    <text evidence="4 9">Belongs to the triosephosphate isomerase family.</text>
</comment>
<dbReference type="PROSITE" id="PS51440">
    <property type="entry name" value="TIM_2"/>
    <property type="match status" value="1"/>
</dbReference>
<sequence length="158" mass="17379">MKFLGLEPIAFKDSATRSSISHPSSPPTGLAWFLKLALFRGRRLIPLSVILREEIKAAAAELTLARLRARLGSCLVESISWRFFGERQLKDVEILHVILGHSQRRALFHETSEIVAQKTEAALASPLSVILCIGRAARDESDDQGLLRAAAGCRGRAH</sequence>
<dbReference type="GO" id="GO:0005829">
    <property type="term" value="C:cytosol"/>
    <property type="evidence" value="ECO:0007669"/>
    <property type="project" value="TreeGrafter"/>
</dbReference>
<dbReference type="PANTHER" id="PTHR21139">
    <property type="entry name" value="TRIOSEPHOSPHATE ISOMERASE"/>
    <property type="match status" value="1"/>
</dbReference>
<dbReference type="Gene3D" id="3.20.20.70">
    <property type="entry name" value="Aldolase class I"/>
    <property type="match status" value="1"/>
</dbReference>
<dbReference type="InterPro" id="IPR000652">
    <property type="entry name" value="Triosephosphate_isomerase"/>
</dbReference>
<comment type="catalytic activity">
    <reaction evidence="1 9">
        <text>D-glyceraldehyde 3-phosphate = dihydroxyacetone phosphate</text>
        <dbReference type="Rhea" id="RHEA:18585"/>
        <dbReference type="ChEBI" id="CHEBI:57642"/>
        <dbReference type="ChEBI" id="CHEBI:59776"/>
        <dbReference type="EC" id="5.3.1.1"/>
    </reaction>
</comment>
<evidence type="ECO:0000313" key="11">
    <source>
        <dbReference type="Proteomes" id="UP001218188"/>
    </source>
</evidence>
<dbReference type="InterPro" id="IPR035990">
    <property type="entry name" value="TIM_sf"/>
</dbReference>
<reference evidence="10" key="1">
    <citation type="submission" date="2023-03" db="EMBL/GenBank/DDBJ databases">
        <title>Massive genome expansion in bonnet fungi (Mycena s.s.) driven by repeated elements and novel gene families across ecological guilds.</title>
        <authorList>
            <consortium name="Lawrence Berkeley National Laboratory"/>
            <person name="Harder C.B."/>
            <person name="Miyauchi S."/>
            <person name="Viragh M."/>
            <person name="Kuo A."/>
            <person name="Thoen E."/>
            <person name="Andreopoulos B."/>
            <person name="Lu D."/>
            <person name="Skrede I."/>
            <person name="Drula E."/>
            <person name="Henrissat B."/>
            <person name="Morin E."/>
            <person name="Kohler A."/>
            <person name="Barry K."/>
            <person name="LaButti K."/>
            <person name="Morin E."/>
            <person name="Salamov A."/>
            <person name="Lipzen A."/>
            <person name="Mereny Z."/>
            <person name="Hegedus B."/>
            <person name="Baldrian P."/>
            <person name="Stursova M."/>
            <person name="Weitz H."/>
            <person name="Taylor A."/>
            <person name="Grigoriev I.V."/>
            <person name="Nagy L.G."/>
            <person name="Martin F."/>
            <person name="Kauserud H."/>
        </authorList>
    </citation>
    <scope>NUCLEOTIDE SEQUENCE</scope>
    <source>
        <strain evidence="10">CBHHK200</strain>
    </source>
</reference>
<dbReference type="GO" id="GO:0004807">
    <property type="term" value="F:triose-phosphate isomerase activity"/>
    <property type="evidence" value="ECO:0007669"/>
    <property type="project" value="UniProtKB-EC"/>
</dbReference>
<protein>
    <recommendedName>
        <fullName evidence="9">Triosephosphate isomerase</fullName>
        <ecNumber evidence="9">5.3.1.1</ecNumber>
    </recommendedName>
</protein>
<evidence type="ECO:0000256" key="5">
    <source>
        <dbReference type="ARBA" id="ARBA00011738"/>
    </source>
</evidence>
<dbReference type="SUPFAM" id="SSF51351">
    <property type="entry name" value="Triosephosphate isomerase (TIM)"/>
    <property type="match status" value="1"/>
</dbReference>
<evidence type="ECO:0000256" key="7">
    <source>
        <dbReference type="ARBA" id="ARBA00023152"/>
    </source>
</evidence>
<evidence type="ECO:0000256" key="6">
    <source>
        <dbReference type="ARBA" id="ARBA00022432"/>
    </source>
</evidence>
<evidence type="ECO:0000256" key="2">
    <source>
        <dbReference type="ARBA" id="ARBA00004680"/>
    </source>
</evidence>
<dbReference type="Pfam" id="PF00121">
    <property type="entry name" value="TIM"/>
    <property type="match status" value="1"/>
</dbReference>
<comment type="subunit">
    <text evidence="5">Homodimer.</text>
</comment>
<dbReference type="EC" id="5.3.1.1" evidence="9"/>
<dbReference type="InterPro" id="IPR013785">
    <property type="entry name" value="Aldolase_TIM"/>
</dbReference>
<dbReference type="GO" id="GO:0046166">
    <property type="term" value="P:glyceraldehyde-3-phosphate biosynthetic process"/>
    <property type="evidence" value="ECO:0007669"/>
    <property type="project" value="TreeGrafter"/>
</dbReference>
<comment type="pathway">
    <text evidence="2 9">Carbohydrate degradation; glycolysis; D-glyceraldehyde 3-phosphate from glycerone phosphate: step 1/1.</text>
</comment>
<keyword evidence="8 9" id="KW-0413">Isomerase</keyword>
<gene>
    <name evidence="10" type="ORF">C8F04DRAFT_1081298</name>
</gene>
<organism evidence="10 11">
    <name type="scientific">Mycena alexandri</name>
    <dbReference type="NCBI Taxonomy" id="1745969"/>
    <lineage>
        <taxon>Eukaryota</taxon>
        <taxon>Fungi</taxon>
        <taxon>Dikarya</taxon>
        <taxon>Basidiomycota</taxon>
        <taxon>Agaricomycotina</taxon>
        <taxon>Agaricomycetes</taxon>
        <taxon>Agaricomycetidae</taxon>
        <taxon>Agaricales</taxon>
        <taxon>Marasmiineae</taxon>
        <taxon>Mycenaceae</taxon>
        <taxon>Mycena</taxon>
    </lineage>
</organism>
<dbReference type="GO" id="GO:0006096">
    <property type="term" value="P:glycolytic process"/>
    <property type="evidence" value="ECO:0007669"/>
    <property type="project" value="UniProtKB-KW"/>
</dbReference>
<name>A0AAD6T8A3_9AGAR</name>
<dbReference type="GO" id="GO:0019563">
    <property type="term" value="P:glycerol catabolic process"/>
    <property type="evidence" value="ECO:0007669"/>
    <property type="project" value="TreeGrafter"/>
</dbReference>
<comment type="pathway">
    <text evidence="3 9">Carbohydrate biosynthesis; gluconeogenesis.</text>
</comment>
<evidence type="ECO:0000256" key="8">
    <source>
        <dbReference type="ARBA" id="ARBA00023235"/>
    </source>
</evidence>
<keyword evidence="6 9" id="KW-0312">Gluconeogenesis</keyword>
<dbReference type="PANTHER" id="PTHR21139:SF41">
    <property type="entry name" value="TRIOSEPHOSPHATE ISOMERASE"/>
    <property type="match status" value="1"/>
</dbReference>
<keyword evidence="11" id="KW-1185">Reference proteome</keyword>
<comment type="caution">
    <text evidence="10">The sequence shown here is derived from an EMBL/GenBank/DDBJ whole genome shotgun (WGS) entry which is preliminary data.</text>
</comment>
<dbReference type="AlphaFoldDB" id="A0AAD6T8A3"/>
<evidence type="ECO:0000256" key="3">
    <source>
        <dbReference type="ARBA" id="ARBA00004742"/>
    </source>
</evidence>
<accession>A0AAD6T8A3</accession>
<keyword evidence="7 9" id="KW-0324">Glycolysis</keyword>
<evidence type="ECO:0000256" key="1">
    <source>
        <dbReference type="ARBA" id="ARBA00000474"/>
    </source>
</evidence>
<evidence type="ECO:0000313" key="10">
    <source>
        <dbReference type="EMBL" id="KAJ7040997.1"/>
    </source>
</evidence>
<evidence type="ECO:0000256" key="4">
    <source>
        <dbReference type="ARBA" id="ARBA00007422"/>
    </source>
</evidence>
<proteinExistence type="inferred from homology"/>
<dbReference type="GO" id="GO:0006094">
    <property type="term" value="P:gluconeogenesis"/>
    <property type="evidence" value="ECO:0007669"/>
    <property type="project" value="UniProtKB-KW"/>
</dbReference>